<comment type="caution">
    <text evidence="3">The sequence shown here is derived from an EMBL/GenBank/DDBJ whole genome shotgun (WGS) entry which is preliminary data.</text>
</comment>
<feature type="signal peptide" evidence="2">
    <location>
        <begin position="1"/>
        <end position="29"/>
    </location>
</feature>
<evidence type="ECO:0000256" key="2">
    <source>
        <dbReference type="SAM" id="SignalP"/>
    </source>
</evidence>
<feature type="region of interest" description="Disordered" evidence="1">
    <location>
        <begin position="33"/>
        <end position="62"/>
    </location>
</feature>
<protein>
    <recommendedName>
        <fullName evidence="5">L,D-transpeptidase</fullName>
    </recommendedName>
</protein>
<dbReference type="AlphaFoldDB" id="A0A372M9M2"/>
<feature type="compositionally biased region" description="Basic and acidic residues" evidence="1">
    <location>
        <begin position="150"/>
        <end position="161"/>
    </location>
</feature>
<reference evidence="3 4" key="1">
    <citation type="submission" date="2018-08" db="EMBL/GenBank/DDBJ databases">
        <title>Isolation, diversity and antifungal activity of Actinobacteria from wheat.</title>
        <authorList>
            <person name="Han C."/>
        </authorList>
    </citation>
    <scope>NUCLEOTIDE SEQUENCE [LARGE SCALE GENOMIC DNA]</scope>
    <source>
        <strain evidence="3 4">NEAU-YY421</strain>
    </source>
</reference>
<keyword evidence="4" id="KW-1185">Reference proteome</keyword>
<evidence type="ECO:0000313" key="4">
    <source>
        <dbReference type="Proteomes" id="UP000263094"/>
    </source>
</evidence>
<gene>
    <name evidence="3" type="ORF">DY218_05030</name>
</gene>
<proteinExistence type="predicted"/>
<keyword evidence="2" id="KW-0732">Signal</keyword>
<organism evidence="3 4">
    <name type="scientific">Streptomyces triticagri</name>
    <dbReference type="NCBI Taxonomy" id="2293568"/>
    <lineage>
        <taxon>Bacteria</taxon>
        <taxon>Bacillati</taxon>
        <taxon>Actinomycetota</taxon>
        <taxon>Actinomycetes</taxon>
        <taxon>Kitasatosporales</taxon>
        <taxon>Streptomycetaceae</taxon>
        <taxon>Streptomyces</taxon>
    </lineage>
</organism>
<dbReference type="Proteomes" id="UP000263094">
    <property type="component" value="Unassembled WGS sequence"/>
</dbReference>
<dbReference type="RefSeq" id="WP_128554691.1">
    <property type="nucleotide sequence ID" value="NZ_QUAK01000025.1"/>
</dbReference>
<evidence type="ECO:0000256" key="1">
    <source>
        <dbReference type="SAM" id="MobiDB-lite"/>
    </source>
</evidence>
<name>A0A372M9M2_9ACTN</name>
<sequence length="182" mass="18764">MSRSSSGFVAGLTAVALAAVGFLAYQASANVPDQLGKDRPEASASSSKTPAEKSDPKALPAESGSGARVVYALDSDRVWLVGSRNKVQRTFEVTPSTVDPLPGKYAVTSRSGTITGSDGVPIEHVVRFANNEGVAIGFSAAVDGSTASPDPEKKTGGIRESRADGSAMWKFAEIGRPVIVVP</sequence>
<feature type="chain" id="PRO_5016728961" description="L,D-transpeptidase" evidence="2">
    <location>
        <begin position="30"/>
        <end position="182"/>
    </location>
</feature>
<feature type="region of interest" description="Disordered" evidence="1">
    <location>
        <begin position="142"/>
        <end position="161"/>
    </location>
</feature>
<dbReference type="EMBL" id="QUAK01000025">
    <property type="protein sequence ID" value="RFU87632.1"/>
    <property type="molecule type" value="Genomic_DNA"/>
</dbReference>
<dbReference type="OrthoDB" id="5242394at2"/>
<evidence type="ECO:0008006" key="5">
    <source>
        <dbReference type="Google" id="ProtNLM"/>
    </source>
</evidence>
<accession>A0A372M9M2</accession>
<evidence type="ECO:0000313" key="3">
    <source>
        <dbReference type="EMBL" id="RFU87632.1"/>
    </source>
</evidence>